<dbReference type="Proteomes" id="UP000032250">
    <property type="component" value="Unassembled WGS sequence"/>
</dbReference>
<sequence length="609" mass="70727">MNNNKLFIRFVIVLLVLALGLFVFRLEFILGNVENTDVYKDYNSKDGKTSDKYSSVSNANNEKYLFIYNPGEEISVKIKENLSIVFSSIKKKVDYKVNTDNNFSFKGYKCVIIDFQYLYKFKFFNELFQYVKNGGTVIFAVTPETYSGLEGISREVGIYEYREITNIKGIKLTNDLIFKGNGVSNPNAEISSVQAQVDKNCIVHAVSENNRPIIWEKSLGNGRILFTNGDLFQYKKYRGLFVGLLSKIKSGFIYPIMNMKLNFIDDFPCPIPEGYNKKIYSEYGRNTSDFYTEIWWPTMLRSAKNYDAKYSTYYIESYNDLVNGNFDKARSKENRDILFKLGYEVIKNGGEIGLHGYNHEPLFSDEKIKDVESEYKIWPSQEKMVQALEEVSNYLKSVFPNYKFRSYVPPSNIIDKKGKEALKKVFPDIKVIASVLEGDSDKDDVHCVQEFSKDSQGILSIPRFSSGYGYTEEKKFDIYNGIMAYGVFSHFVHPDDVLDPERSEGMNWEKMSTEYNKMMKDVYTNFDWLNSMTISNGGIELSKYLDSDIAFEYNDNSINGYCKNFKGTMYYILRSDKKITKTNNCDFKEIDNKFYLIKVKDYEFKLEME</sequence>
<evidence type="ECO:0000313" key="1">
    <source>
        <dbReference type="EMBL" id="KIS23659.1"/>
    </source>
</evidence>
<gene>
    <name evidence="1" type="ORF">N495_08655</name>
</gene>
<organism evidence="1 2">
    <name type="scientific">Clostridium botulinum B2 450</name>
    <dbReference type="NCBI Taxonomy" id="1379739"/>
    <lineage>
        <taxon>Bacteria</taxon>
        <taxon>Bacillati</taxon>
        <taxon>Bacillota</taxon>
        <taxon>Clostridia</taxon>
        <taxon>Eubacteriales</taxon>
        <taxon>Clostridiaceae</taxon>
        <taxon>Clostridium</taxon>
    </lineage>
</organism>
<dbReference type="InterPro" id="IPR011330">
    <property type="entry name" value="Glyco_hydro/deAcase_b/a-brl"/>
</dbReference>
<comment type="caution">
    <text evidence="1">The sequence shown here is derived from an EMBL/GenBank/DDBJ whole genome shotgun (WGS) entry which is preliminary data.</text>
</comment>
<proteinExistence type="predicted"/>
<dbReference type="Gene3D" id="3.40.50.880">
    <property type="match status" value="1"/>
</dbReference>
<dbReference type="EMBL" id="JXSU01000007">
    <property type="protein sequence ID" value="KIS23659.1"/>
    <property type="molecule type" value="Genomic_DNA"/>
</dbReference>
<reference evidence="1 2" key="1">
    <citation type="submission" date="2014-06" db="EMBL/GenBank/DDBJ databases">
        <title>Genome characterization of distinct group I Clostridium botulinum lineages.</title>
        <authorList>
            <person name="Giordani F."/>
            <person name="Anselmo A."/>
            <person name="Fillo S."/>
            <person name="Palozzi A.M."/>
            <person name="Fortunato A."/>
            <person name="Gentile B."/>
            <person name="Ciammaruconi A."/>
            <person name="Anniballi F."/>
            <person name="De Medici D."/>
            <person name="Lista F."/>
        </authorList>
    </citation>
    <scope>NUCLEOTIDE SEQUENCE [LARGE SCALE GENOMIC DNA]</scope>
    <source>
        <strain evidence="1 2">B2 450</strain>
    </source>
</reference>
<evidence type="ECO:0000313" key="2">
    <source>
        <dbReference type="Proteomes" id="UP000032250"/>
    </source>
</evidence>
<dbReference type="HOGENOM" id="CLU_031111_0_0_9"/>
<dbReference type="PATRIC" id="fig|1379739.3.peg.2082"/>
<dbReference type="SUPFAM" id="SSF88713">
    <property type="entry name" value="Glycoside hydrolase/deacetylase"/>
    <property type="match status" value="1"/>
</dbReference>
<dbReference type="RefSeq" id="WP_003486187.1">
    <property type="nucleotide sequence ID" value="NZ_JXSU01000007.1"/>
</dbReference>
<accession>A0A0D1AKM5</accession>
<dbReference type="InterPro" id="IPR018695">
    <property type="entry name" value="DUF2194"/>
</dbReference>
<evidence type="ECO:0008006" key="3">
    <source>
        <dbReference type="Google" id="ProtNLM"/>
    </source>
</evidence>
<dbReference type="GO" id="GO:0005975">
    <property type="term" value="P:carbohydrate metabolic process"/>
    <property type="evidence" value="ECO:0007669"/>
    <property type="project" value="InterPro"/>
</dbReference>
<dbReference type="AlphaFoldDB" id="A0A0D1AKM5"/>
<dbReference type="SUPFAM" id="SSF52317">
    <property type="entry name" value="Class I glutamine amidotransferase-like"/>
    <property type="match status" value="1"/>
</dbReference>
<dbReference type="Pfam" id="PF09960">
    <property type="entry name" value="DUF2194"/>
    <property type="match status" value="2"/>
</dbReference>
<name>A0A0D1AKM5_CLOBO</name>
<dbReference type="OrthoDB" id="9761886at2"/>
<dbReference type="CDD" id="cd10924">
    <property type="entry name" value="CE4_COG4878"/>
    <property type="match status" value="1"/>
</dbReference>
<dbReference type="Gene3D" id="3.20.20.370">
    <property type="entry name" value="Glycoside hydrolase/deacetylase"/>
    <property type="match status" value="1"/>
</dbReference>
<dbReference type="InterPro" id="IPR029062">
    <property type="entry name" value="Class_I_gatase-like"/>
</dbReference>
<protein>
    <recommendedName>
        <fullName evidence="3">DUF2194 domain-containing protein</fullName>
    </recommendedName>
</protein>